<protein>
    <recommendedName>
        <fullName evidence="3">Tubby C-terminal domain-containing protein</fullName>
    </recommendedName>
</protein>
<dbReference type="InterPro" id="IPR000007">
    <property type="entry name" value="Tubby_C"/>
</dbReference>
<evidence type="ECO:0000313" key="5">
    <source>
        <dbReference type="Proteomes" id="UP000466442"/>
    </source>
</evidence>
<name>A0A6A4K6H7_APOLU</name>
<feature type="domain" description="Tubby C-terminal" evidence="3">
    <location>
        <begin position="273"/>
        <end position="496"/>
    </location>
</feature>
<accession>A0A6A4K6H7</accession>
<evidence type="ECO:0000256" key="1">
    <source>
        <dbReference type="ARBA" id="ARBA00007129"/>
    </source>
</evidence>
<comment type="caution">
    <text evidence="4">The sequence shown here is derived from an EMBL/GenBank/DDBJ whole genome shotgun (WGS) entry which is preliminary data.</text>
</comment>
<sequence>MRDLIWDVHDHELKLSNRESKLSNRESRLVARESKLLPQERRMVQCDVIQNESRFQSEARVTYNDYRLVHHESRLSHELRHTHESRVFQHNHCESRTILNEHGVHHESRLAHHEHRLAHHESKLIQHESKLIQRQLYFKERARSRKMLLGSVVASDVGSEVGRSRPSSVYRQREVKCWLKHVVSTDSGYSGASQRQSEAEDSDLPTIIADVGPAVCLRLPTKCRKCRRYRSEMKDASSQHSPQPSDDSRPSSPLTETLLSFVVETPDVLALPPPDWIFQCRVVRDKNSFGTNFYPVYRMYLERDAKPERLLLVARKRKKCSTSKYLILTGCEDMSRRSEDMSRRSSRVVGKLRSNLVGTRFMLTTLTRKSDPTDSCLLFYETNILGTKGPRRMKVFLPENSEAPVDLLERYRRQAMDGVIQLVNKEPEWDKQTLSHVLYFEGRVTKSSVKNFQLCHPPEEEVLLQFGKIGRDEFTLDYQRPLNAVQAFAVALSSFDYKIACE</sequence>
<organism evidence="4 5">
    <name type="scientific">Apolygus lucorum</name>
    <name type="common">Small green plant bug</name>
    <name type="synonym">Lygocoris lucorum</name>
    <dbReference type="NCBI Taxonomy" id="248454"/>
    <lineage>
        <taxon>Eukaryota</taxon>
        <taxon>Metazoa</taxon>
        <taxon>Ecdysozoa</taxon>
        <taxon>Arthropoda</taxon>
        <taxon>Hexapoda</taxon>
        <taxon>Insecta</taxon>
        <taxon>Pterygota</taxon>
        <taxon>Neoptera</taxon>
        <taxon>Paraneoptera</taxon>
        <taxon>Hemiptera</taxon>
        <taxon>Heteroptera</taxon>
        <taxon>Panheteroptera</taxon>
        <taxon>Cimicomorpha</taxon>
        <taxon>Miridae</taxon>
        <taxon>Mirini</taxon>
        <taxon>Apolygus</taxon>
    </lineage>
</organism>
<gene>
    <name evidence="4" type="ORF">GE061_009308</name>
</gene>
<dbReference type="Pfam" id="PF01167">
    <property type="entry name" value="Tub"/>
    <property type="match status" value="1"/>
</dbReference>
<feature type="compositionally biased region" description="Low complexity" evidence="2">
    <location>
        <begin position="238"/>
        <end position="253"/>
    </location>
</feature>
<evidence type="ECO:0000313" key="4">
    <source>
        <dbReference type="EMBL" id="KAF6214565.1"/>
    </source>
</evidence>
<dbReference type="PANTHER" id="PTHR16517:SF7">
    <property type="entry name" value="PROTEIN KING TUBBY"/>
    <property type="match status" value="1"/>
</dbReference>
<dbReference type="InterPro" id="IPR025659">
    <property type="entry name" value="Tubby-like_C"/>
</dbReference>
<dbReference type="Gene3D" id="3.20.90.10">
    <property type="entry name" value="Tubby Protein, Chain A"/>
    <property type="match status" value="1"/>
</dbReference>
<evidence type="ECO:0000256" key="2">
    <source>
        <dbReference type="SAM" id="MobiDB-lite"/>
    </source>
</evidence>
<dbReference type="SUPFAM" id="SSF54518">
    <property type="entry name" value="Tubby C-terminal domain-like"/>
    <property type="match status" value="1"/>
</dbReference>
<dbReference type="Proteomes" id="UP000466442">
    <property type="component" value="Unassembled WGS sequence"/>
</dbReference>
<keyword evidence="5" id="KW-1185">Reference proteome</keyword>
<comment type="similarity">
    <text evidence="1">Belongs to the TUB family.</text>
</comment>
<dbReference type="OrthoDB" id="8775810at2759"/>
<reference evidence="4" key="1">
    <citation type="journal article" date="2021" name="Mol. Ecol. Resour.">
        <title>Apolygus lucorum genome provides insights into omnivorousness and mesophyll feeding.</title>
        <authorList>
            <person name="Liu Y."/>
            <person name="Liu H."/>
            <person name="Wang H."/>
            <person name="Huang T."/>
            <person name="Liu B."/>
            <person name="Yang B."/>
            <person name="Yin L."/>
            <person name="Li B."/>
            <person name="Zhang Y."/>
            <person name="Zhang S."/>
            <person name="Jiang F."/>
            <person name="Zhang X."/>
            <person name="Ren Y."/>
            <person name="Wang B."/>
            <person name="Wang S."/>
            <person name="Lu Y."/>
            <person name="Wu K."/>
            <person name="Fan W."/>
            <person name="Wang G."/>
        </authorList>
    </citation>
    <scope>NUCLEOTIDE SEQUENCE</scope>
    <source>
        <strain evidence="4">12Hb</strain>
    </source>
</reference>
<dbReference type="EMBL" id="WIXP02000002">
    <property type="protein sequence ID" value="KAF6214565.1"/>
    <property type="molecule type" value="Genomic_DNA"/>
</dbReference>
<proteinExistence type="inferred from homology"/>
<evidence type="ECO:0000259" key="3">
    <source>
        <dbReference type="Pfam" id="PF01167"/>
    </source>
</evidence>
<dbReference type="AlphaFoldDB" id="A0A6A4K6H7"/>
<feature type="region of interest" description="Disordered" evidence="2">
    <location>
        <begin position="232"/>
        <end position="253"/>
    </location>
</feature>
<dbReference type="PANTHER" id="PTHR16517">
    <property type="entry name" value="TUBBY-RELATED"/>
    <property type="match status" value="1"/>
</dbReference>
<dbReference type="PRINTS" id="PR01573">
    <property type="entry name" value="SUPERTUBBY"/>
</dbReference>